<evidence type="ECO:0000256" key="1">
    <source>
        <dbReference type="SAM" id="Coils"/>
    </source>
</evidence>
<name>A0A8S1M3Q1_PARPR</name>
<feature type="coiled-coil region" evidence="1">
    <location>
        <begin position="1081"/>
        <end position="1115"/>
    </location>
</feature>
<keyword evidence="1" id="KW-0175">Coiled coil</keyword>
<feature type="coiled-coil region" evidence="1">
    <location>
        <begin position="795"/>
        <end position="925"/>
    </location>
</feature>
<accession>A0A8S1M3Q1</accession>
<keyword evidence="3" id="KW-1185">Reference proteome</keyword>
<comment type="caution">
    <text evidence="2">The sequence shown here is derived from an EMBL/GenBank/DDBJ whole genome shotgun (WGS) entry which is preliminary data.</text>
</comment>
<proteinExistence type="predicted"/>
<protein>
    <submittedName>
        <fullName evidence="2">Uncharacterized protein</fullName>
    </submittedName>
</protein>
<sequence>MKKDGPNISKVASDLIIAYKQLISQPRYHSLYKFTYCILLFFQRTLLFIVFNQQIPQFYQYQLHKIIFIYQKLLISVSLKILLQLTMKQNYIDILFSQLTESEKVLLPRELIINTILEDKNTPNIQIYNLLLAKLNKNGVDDLDNRLQKIKKTYKLESIIELIYKYRQKSNEQTIIQLLSKDENFFKGKFLQLNNPKGFESIYSEITMCEKYQEKNGSFLKFTLEDGSFIEINYKQDQIQGVYTTQKKRVKLLELIQNLRQKNSTLPGYIEFFEQKQNFGKNKIQIEFGIYTLSFGEFKQCGFTGQGQYKAEYFLQKCKDTLKYIIDIRYQDNDYSKIQEIHFGQKPEIELSPIELNSIVCFYFSGKKKLDAINQNNAVENIKIQEVIYDENKIKQKKYEEILKCKDDIFWELKQQKNKPQLDQILIDLVLNNFEFKTNIVLKVITENMDKIQQLNKQLNLEESQESILNNIVLEAHYTNLIQKGDTLQCIKVMDLLKQSFKHTENIKNKDIIIFLGATGSGKSTSINYYLGHELDEYEKYGKKFLKLTDEKNLSQDQFAKIGHSLAVSETTFIQGYKVQDVDNLMLCDCPGFDDTRGDLYDLNTMLSIDQTITNCKSIKSIVLTISYETFFVNRCQGIVQLFLNLQQLIPNIFIKNSARDSVFILLTKTNLTELNDHLMQLINDIYKTDQNILEKKSQSYYEAFKLEERIQIWKFVLYLIQKQKILSYSIKNQLMAEEQLELIINQPCIDKKYFCKAMDRMDIQIAFSKYIVLQIDTWQREIFENFFQDIPNQIKEAEGQILNKINSIKEKEKENNQKNDLIFQTHQKIKEAETQIKKLNQLIQSGDQSQIIKELENNNKFSNFSSNILKDAQDEKENIAKELGKKNDKLNKNQKEIQSLKDKISIIQNEINQLDQEIKNLQTGNSHKVLYEYKKLEEEMEFFSGDDNIKLYNQAFDSVSRFEGQGNKQKVKTSEYTGKLLTLVYLEKDFYIVPKGLTNQCEQMYNQEIIIDGQKYKAIIEGEFWSFEKGGKAQPDRKKMVYSIRTNWQKGRTLPWFKITHDLPNMDLNEGTILNKLGEIDSKKNTIIRKREDIKELTKENKDIQEDIHLKGQQIMQKEKIISEVKKEKGLEQIKDRVSSLTAFISNSKGEIELAQQFIVFNKNVIKTEQEHILKKEQELKNLQQQHLHFAIIIKSKIEIAQLLKVFAKISIDGLGISEKNQDANLKTSLESYSYYYDKMITEIQNLCEEIFQNQKNQYQKQLS</sequence>
<dbReference type="EMBL" id="CAJJDM010000050">
    <property type="protein sequence ID" value="CAD8073262.1"/>
    <property type="molecule type" value="Genomic_DNA"/>
</dbReference>
<gene>
    <name evidence="2" type="ORF">PPRIM_AZ9-3.1.T0500289</name>
</gene>
<evidence type="ECO:0000313" key="2">
    <source>
        <dbReference type="EMBL" id="CAD8073262.1"/>
    </source>
</evidence>
<reference evidence="2" key="1">
    <citation type="submission" date="2021-01" db="EMBL/GenBank/DDBJ databases">
        <authorList>
            <consortium name="Genoscope - CEA"/>
            <person name="William W."/>
        </authorList>
    </citation>
    <scope>NUCLEOTIDE SEQUENCE</scope>
</reference>
<dbReference type="AlphaFoldDB" id="A0A8S1M3Q1"/>
<dbReference type="Proteomes" id="UP000688137">
    <property type="component" value="Unassembled WGS sequence"/>
</dbReference>
<organism evidence="2 3">
    <name type="scientific">Paramecium primaurelia</name>
    <dbReference type="NCBI Taxonomy" id="5886"/>
    <lineage>
        <taxon>Eukaryota</taxon>
        <taxon>Sar</taxon>
        <taxon>Alveolata</taxon>
        <taxon>Ciliophora</taxon>
        <taxon>Intramacronucleata</taxon>
        <taxon>Oligohymenophorea</taxon>
        <taxon>Peniculida</taxon>
        <taxon>Parameciidae</taxon>
        <taxon>Paramecium</taxon>
    </lineage>
</organism>
<evidence type="ECO:0000313" key="3">
    <source>
        <dbReference type="Proteomes" id="UP000688137"/>
    </source>
</evidence>